<dbReference type="EMBL" id="JBGCUC010000004">
    <property type="protein sequence ID" value="MFG6075900.1"/>
    <property type="molecule type" value="Genomic_DNA"/>
</dbReference>
<dbReference type="GO" id="GO:0016787">
    <property type="term" value="F:hydrolase activity"/>
    <property type="evidence" value="ECO:0007669"/>
    <property type="project" value="UniProtKB-KW"/>
</dbReference>
<sequence>MIISPPFVRPRNAGESDPSWVNRMMPVDINRDFPLNRHASWHGGVHVLHTDRREEGYDRIEFVRAIADGEVVSFRSPSSTDKRDAFPLNYDGRTNDGYVLLKHQTDIGENCSVVYYSLYMHLMDRLDPSIRAGARVWRKDRIGQSGTVDNVNAFHFEVFCDNENMLKLTGRTMPELDITRDDRTDTLYGDIHFYLPPGTHFYESVSDAASPDTNRLNTVHTTTEPLFVSMTFGKGDCSMITRRQNTTTEARFDMVGEPLMNADADQLDNGQVTVLKYEYNLYNTAKRLYPQNPSAGFELLRFGRVISTEHETLTPADAPLWRTVSFPGGTGIVNLASPDIKKFSDADFPHWMGWRMVDDDTDNNSQCNSPLIAGLQDSGHFSDLSSHLVCRFPLEWNAATFDPRYVWLKMGADDTPAMSEEDFDRLKSHASALCFDTGELGTSRMWHFHPTAFIAHFRKCCWISKQELKQLIPLNVIRMARRNSYLWEPIVYRDATGSMADSIRIHLNKGMQKYLINTPLRIACFLGNAIQETQWLTQREEAGSRQIWYYPWHGRGLLQLTSPSNYFDYFSFRGLIYTNDIKSRLSTEYNRLYTNRNIRQTDNHLSDTENDIPHNVITWRNNVSSNDYDVVGSAGFYWVSAYMAYHSDAEHELERCSLNTNSRLKIYYRSPAFWKASASVNLPGRINTLYSTALNGFNDRCCVYGSAISVLTEQKFPDNNGNAIVEKPESNQLRRG</sequence>
<evidence type="ECO:0000313" key="2">
    <source>
        <dbReference type="Proteomes" id="UP001605250"/>
    </source>
</evidence>
<name>A0ABW7CJ19_9GAMM</name>
<dbReference type="SUPFAM" id="SSF53955">
    <property type="entry name" value="Lysozyme-like"/>
    <property type="match status" value="1"/>
</dbReference>
<reference evidence="1 2" key="1">
    <citation type="submission" date="2024-07" db="EMBL/GenBank/DDBJ databases">
        <title>Novel bacterial strain Erwinia sp. OPT-41 promoting growth of various crops.</title>
        <authorList>
            <person name="Egorshina A."/>
            <person name="Lukyantsev M.A."/>
            <person name="Golubev S.N."/>
            <person name="Muratova A.Y."/>
            <person name="Bulygina E.A."/>
        </authorList>
    </citation>
    <scope>NUCLEOTIDE SEQUENCE [LARGE SCALE GENOMIC DNA]</scope>
    <source>
        <strain evidence="1 2">OPT-41</strain>
    </source>
</reference>
<dbReference type="EC" id="3.4.-.-" evidence="1"/>
<dbReference type="InterPro" id="IPR023346">
    <property type="entry name" value="Lysozyme-like_dom_sf"/>
</dbReference>
<gene>
    <name evidence="1" type="ORF">AB3U87_05910</name>
</gene>
<dbReference type="RefSeq" id="WP_394148684.1">
    <property type="nucleotide sequence ID" value="NZ_JBGCUC010000004.1"/>
</dbReference>
<keyword evidence="1" id="KW-0378">Hydrolase</keyword>
<keyword evidence="2" id="KW-1185">Reference proteome</keyword>
<dbReference type="Gene3D" id="2.70.70.10">
    <property type="entry name" value="Glucose Permease (Domain IIA)"/>
    <property type="match status" value="1"/>
</dbReference>
<dbReference type="CDD" id="cd12797">
    <property type="entry name" value="M23_peptidase"/>
    <property type="match status" value="1"/>
</dbReference>
<protein>
    <submittedName>
        <fullName evidence="1">M23 family metallopeptidase</fullName>
        <ecNumber evidence="1">3.4.-.-</ecNumber>
    </submittedName>
</protein>
<dbReference type="InterPro" id="IPR011055">
    <property type="entry name" value="Dup_hybrid_motif"/>
</dbReference>
<comment type="caution">
    <text evidence="1">The sequence shown here is derived from an EMBL/GenBank/DDBJ whole genome shotgun (WGS) entry which is preliminary data.</text>
</comment>
<proteinExistence type="predicted"/>
<dbReference type="Gene3D" id="1.10.530.10">
    <property type="match status" value="1"/>
</dbReference>
<organism evidence="1 2">
    <name type="scientific">Erwinia plantamica</name>
    <dbReference type="NCBI Taxonomy" id="3237104"/>
    <lineage>
        <taxon>Bacteria</taxon>
        <taxon>Pseudomonadati</taxon>
        <taxon>Pseudomonadota</taxon>
        <taxon>Gammaproteobacteria</taxon>
        <taxon>Enterobacterales</taxon>
        <taxon>Erwiniaceae</taxon>
        <taxon>Erwinia</taxon>
    </lineage>
</organism>
<dbReference type="Proteomes" id="UP001605250">
    <property type="component" value="Unassembled WGS sequence"/>
</dbReference>
<evidence type="ECO:0000313" key="1">
    <source>
        <dbReference type="EMBL" id="MFG6075900.1"/>
    </source>
</evidence>
<accession>A0ABW7CJ19</accession>